<proteinExistence type="predicted"/>
<dbReference type="Gene3D" id="3.30.420.40">
    <property type="match status" value="2"/>
</dbReference>
<dbReference type="AlphaFoldDB" id="A0A0G0B829"/>
<dbReference type="SUPFAM" id="SSF53067">
    <property type="entry name" value="Actin-like ATPase domain"/>
    <property type="match status" value="1"/>
</dbReference>
<dbReference type="EMBL" id="LBPN01000002">
    <property type="protein sequence ID" value="KKP59876.1"/>
    <property type="molecule type" value="Genomic_DNA"/>
</dbReference>
<dbReference type="InterPro" id="IPR043129">
    <property type="entry name" value="ATPase_NBD"/>
</dbReference>
<dbReference type="Proteomes" id="UP000034176">
    <property type="component" value="Unassembled WGS sequence"/>
</dbReference>
<dbReference type="STRING" id="1618434.UR52_C0002G0104"/>
<protein>
    <submittedName>
        <fullName evidence="2">Type IV pilus assembly protein PilM</fullName>
    </submittedName>
</protein>
<comment type="caution">
    <text evidence="2">The sequence shown here is derived from an EMBL/GenBank/DDBJ whole genome shotgun (WGS) entry which is preliminary data.</text>
</comment>
<feature type="transmembrane region" description="Helical" evidence="1">
    <location>
        <begin position="327"/>
        <end position="349"/>
    </location>
</feature>
<accession>A0A0G0B829</accession>
<evidence type="ECO:0000256" key="1">
    <source>
        <dbReference type="SAM" id="Phobius"/>
    </source>
</evidence>
<keyword evidence="1" id="KW-0812">Transmembrane</keyword>
<name>A0A0G0B829_9BACT</name>
<keyword evidence="1" id="KW-1133">Transmembrane helix</keyword>
<reference evidence="2 3" key="1">
    <citation type="journal article" date="2015" name="Nature">
        <title>rRNA introns, odd ribosomes, and small enigmatic genomes across a large radiation of phyla.</title>
        <authorList>
            <person name="Brown C.T."/>
            <person name="Hug L.A."/>
            <person name="Thomas B.C."/>
            <person name="Sharon I."/>
            <person name="Castelle C.J."/>
            <person name="Singh A."/>
            <person name="Wilkins M.J."/>
            <person name="Williams K.H."/>
            <person name="Banfield J.F."/>
        </authorList>
    </citation>
    <scope>NUCLEOTIDE SEQUENCE [LARGE SCALE GENOMIC DNA]</scope>
</reference>
<evidence type="ECO:0000313" key="3">
    <source>
        <dbReference type="Proteomes" id="UP000034176"/>
    </source>
</evidence>
<sequence>MLLQLPNLFIPKHKYFGLAIGRSSLRGLELTSSGKVRLMVEMGFPREVFSAGILVKKDILIDSLKKLYIAGKFTTPYVAVSFSEVYAYSREYAIPKISKEEIHEAVSWHVKDLFPFPADDLYFDWKIIETNETEYKLAVVAVQKKVLDPLVLALKEVGLKPLCFEPGASAIARLLLLKPGEHALVTEVNKRGAYVTLVEGEKSIFTTVVNYTQTDTIDIYLGNICQTISEISQYYIDKGIIKTQEQLQIIVTGELASTDLVAKINSCSKYKSKLLSVITNNPAFNKAYAVAAGKIAPPMDPETINLLPNDLQTFYDQERKAIFLKGLLARVSISMLVVFLISLFAFLAVSNLRINLDNRVKFLTNATKTEEGKTQNLLLLNAQAKDIVALAPMRKTPKDELLAILKLVNDKIIITGWDYDDAKLTFSLSGTAVSREELLNFRDQLEASEVFIKVMLPLGSLETPENVRFTITFVTKE</sequence>
<organism evidence="2 3">
    <name type="scientific">Candidatus Gottesmanbacteria bacterium GW2011_GWA1_34_13</name>
    <dbReference type="NCBI Taxonomy" id="1618434"/>
    <lineage>
        <taxon>Bacteria</taxon>
        <taxon>Candidatus Gottesmaniibacteriota</taxon>
    </lineage>
</organism>
<dbReference type="Gene3D" id="3.30.1490.300">
    <property type="match status" value="1"/>
</dbReference>
<gene>
    <name evidence="2" type="ORF">UR52_C0002G0104</name>
</gene>
<evidence type="ECO:0000313" key="2">
    <source>
        <dbReference type="EMBL" id="KKP59876.1"/>
    </source>
</evidence>
<keyword evidence="1" id="KW-0472">Membrane</keyword>